<dbReference type="Pfam" id="PF12796">
    <property type="entry name" value="Ank_2"/>
    <property type="match status" value="1"/>
</dbReference>
<sequence>MGAPGELIIFQKFATYQADHHMTPITALVLILVSDVSRRPRLVIHDQNWRCLVEILDFCHYEVRCEKNIVILDSHRITLSTALDAVILYIMSTTFGQLAFVKLCEQGRDLATYYALWILITLDIKAKSAVEYLLNPKTPILRYIIQDDERNVLYLNTVSAAQNLSGELGVDPVVFNCYRRSIVLSSKDQYAKLTLLLLEKMGVEVFADSEDADCFLILRNSILKDRIIVFKLWLENGESVDQSIDGSPLLCIAAGAGVTQIARLLLDDHNNSLVNGGAYKSDSSLPKASQENQSNLQLHGLVQWSTVDVNVRDASGRTALSYAAGDRHDDVVQLLLQQPTVHVNVRDIFGRAALSYAAENGHGDVVRMLLGRIDVDAA</sequence>
<keyword evidence="4" id="KW-1185">Reference proteome</keyword>
<dbReference type="SMART" id="SM00248">
    <property type="entry name" value="ANK"/>
    <property type="match status" value="3"/>
</dbReference>
<name>A0A4S2MVF8_9PEZI</name>
<dbReference type="EMBL" id="ML220124">
    <property type="protein sequence ID" value="TGZ80602.1"/>
    <property type="molecule type" value="Genomic_DNA"/>
</dbReference>
<reference evidence="3 4" key="1">
    <citation type="submission" date="2019-04" db="EMBL/GenBank/DDBJ databases">
        <title>Comparative genomics and transcriptomics to analyze fruiting body development in filamentous ascomycetes.</title>
        <authorList>
            <consortium name="DOE Joint Genome Institute"/>
            <person name="Lutkenhaus R."/>
            <person name="Traeger S."/>
            <person name="Breuer J."/>
            <person name="Kuo A."/>
            <person name="Lipzen A."/>
            <person name="Pangilinan J."/>
            <person name="Dilworth D."/>
            <person name="Sandor L."/>
            <person name="Poggeler S."/>
            <person name="Barry K."/>
            <person name="Grigoriev I.V."/>
            <person name="Nowrousian M."/>
        </authorList>
    </citation>
    <scope>NUCLEOTIDE SEQUENCE [LARGE SCALE GENOMIC DNA]</scope>
    <source>
        <strain evidence="3 4">CBS 389.68</strain>
    </source>
</reference>
<dbReference type="PANTHER" id="PTHR24198:SF165">
    <property type="entry name" value="ANKYRIN REPEAT-CONTAINING PROTEIN-RELATED"/>
    <property type="match status" value="1"/>
</dbReference>
<dbReference type="Proteomes" id="UP000298138">
    <property type="component" value="Unassembled WGS sequence"/>
</dbReference>
<dbReference type="OrthoDB" id="341259at2759"/>
<dbReference type="AlphaFoldDB" id="A0A4S2MVF8"/>
<proteinExistence type="predicted"/>
<evidence type="ECO:0000313" key="3">
    <source>
        <dbReference type="EMBL" id="TGZ80602.1"/>
    </source>
</evidence>
<protein>
    <submittedName>
        <fullName evidence="3">Ankyrin</fullName>
    </submittedName>
</protein>
<organism evidence="3 4">
    <name type="scientific">Ascodesmis nigricans</name>
    <dbReference type="NCBI Taxonomy" id="341454"/>
    <lineage>
        <taxon>Eukaryota</taxon>
        <taxon>Fungi</taxon>
        <taxon>Dikarya</taxon>
        <taxon>Ascomycota</taxon>
        <taxon>Pezizomycotina</taxon>
        <taxon>Pezizomycetes</taxon>
        <taxon>Pezizales</taxon>
        <taxon>Ascodesmidaceae</taxon>
        <taxon>Ascodesmis</taxon>
    </lineage>
</organism>
<dbReference type="PANTHER" id="PTHR24198">
    <property type="entry name" value="ANKYRIN REPEAT AND PROTEIN KINASE DOMAIN-CONTAINING PROTEIN"/>
    <property type="match status" value="1"/>
</dbReference>
<keyword evidence="2" id="KW-0040">ANK repeat</keyword>
<dbReference type="InParanoid" id="A0A4S2MVF8"/>
<dbReference type="STRING" id="341454.A0A4S2MVF8"/>
<dbReference type="InterPro" id="IPR036770">
    <property type="entry name" value="Ankyrin_rpt-contain_sf"/>
</dbReference>
<evidence type="ECO:0000313" key="4">
    <source>
        <dbReference type="Proteomes" id="UP000298138"/>
    </source>
</evidence>
<dbReference type="Gene3D" id="1.25.40.20">
    <property type="entry name" value="Ankyrin repeat-containing domain"/>
    <property type="match status" value="1"/>
</dbReference>
<keyword evidence="1" id="KW-0677">Repeat</keyword>
<gene>
    <name evidence="3" type="ORF">EX30DRAFT_55300</name>
</gene>
<dbReference type="InterPro" id="IPR002110">
    <property type="entry name" value="Ankyrin_rpt"/>
</dbReference>
<dbReference type="SUPFAM" id="SSF48403">
    <property type="entry name" value="Ankyrin repeat"/>
    <property type="match status" value="1"/>
</dbReference>
<accession>A0A4S2MVF8</accession>
<evidence type="ECO:0000256" key="2">
    <source>
        <dbReference type="ARBA" id="ARBA00023043"/>
    </source>
</evidence>
<evidence type="ECO:0000256" key="1">
    <source>
        <dbReference type="ARBA" id="ARBA00022737"/>
    </source>
</evidence>